<name>A0A1G6QAI5_9RHOB</name>
<feature type="domain" description="HTH cro/C1-type" evidence="1">
    <location>
        <begin position="28"/>
        <end position="72"/>
    </location>
</feature>
<dbReference type="InterPro" id="IPR001387">
    <property type="entry name" value="Cro/C1-type_HTH"/>
</dbReference>
<dbReference type="Proteomes" id="UP000199628">
    <property type="component" value="Unassembled WGS sequence"/>
</dbReference>
<dbReference type="CDD" id="cd00093">
    <property type="entry name" value="HTH_XRE"/>
    <property type="match status" value="1"/>
</dbReference>
<sequence>MNKASRTPAELRNMFGENLRRLCRRYPSISELSRQLGINRTQFNRYLSGESFPRPDVLDRICKFFAVDARILLDPVDSIPASDQILSGTVLADFFGPTVTKLEEDDFPSGFYRFTRRSFINDTKFVLGLVFVFRRDGATYIRGYEAREAMRQQDLPTDPSTREFRGYVTREDDGVALLISRRNAMTFSFNYLARVASFENNFWVGYVSRSIREPDTGIRITRMAYEHLGRDKSAVYRTARQAGFLNKEDLPPFHRRLLRPDDPFR</sequence>
<dbReference type="OrthoDB" id="8902678at2"/>
<evidence type="ECO:0000259" key="1">
    <source>
        <dbReference type="PROSITE" id="PS50943"/>
    </source>
</evidence>
<dbReference type="Pfam" id="PF13560">
    <property type="entry name" value="HTH_31"/>
    <property type="match status" value="1"/>
</dbReference>
<dbReference type="PROSITE" id="PS50943">
    <property type="entry name" value="HTH_CROC1"/>
    <property type="match status" value="1"/>
</dbReference>
<dbReference type="EMBL" id="FMZV01000004">
    <property type="protein sequence ID" value="SDC88685.1"/>
    <property type="molecule type" value="Genomic_DNA"/>
</dbReference>
<gene>
    <name evidence="2" type="ORF">SAMN04488239_10451</name>
</gene>
<dbReference type="SUPFAM" id="SSF47413">
    <property type="entry name" value="lambda repressor-like DNA-binding domains"/>
    <property type="match status" value="1"/>
</dbReference>
<keyword evidence="3" id="KW-1185">Reference proteome</keyword>
<dbReference type="GO" id="GO:0003677">
    <property type="term" value="F:DNA binding"/>
    <property type="evidence" value="ECO:0007669"/>
    <property type="project" value="UniProtKB-KW"/>
</dbReference>
<dbReference type="STRING" id="639004.SAMN04488239_10451"/>
<dbReference type="InterPro" id="IPR010982">
    <property type="entry name" value="Lambda_DNA-bd_dom_sf"/>
</dbReference>
<protein>
    <submittedName>
        <fullName evidence="2">Cro/C1-type HTH DNA-binding domain-containing protein</fullName>
    </submittedName>
</protein>
<proteinExistence type="predicted"/>
<dbReference type="Gene3D" id="1.10.260.40">
    <property type="entry name" value="lambda repressor-like DNA-binding domains"/>
    <property type="match status" value="1"/>
</dbReference>
<evidence type="ECO:0000313" key="3">
    <source>
        <dbReference type="Proteomes" id="UP000199628"/>
    </source>
</evidence>
<dbReference type="RefSeq" id="WP_093029191.1">
    <property type="nucleotide sequence ID" value="NZ_FMZV01000004.1"/>
</dbReference>
<reference evidence="3" key="1">
    <citation type="submission" date="2016-10" db="EMBL/GenBank/DDBJ databases">
        <authorList>
            <person name="Varghese N."/>
            <person name="Submissions S."/>
        </authorList>
    </citation>
    <scope>NUCLEOTIDE SEQUENCE [LARGE SCALE GENOMIC DNA]</scope>
    <source>
        <strain evidence="3">CGMCC 1.9108</strain>
    </source>
</reference>
<organism evidence="2 3">
    <name type="scientific">Ruegeria marina</name>
    <dbReference type="NCBI Taxonomy" id="639004"/>
    <lineage>
        <taxon>Bacteria</taxon>
        <taxon>Pseudomonadati</taxon>
        <taxon>Pseudomonadota</taxon>
        <taxon>Alphaproteobacteria</taxon>
        <taxon>Rhodobacterales</taxon>
        <taxon>Roseobacteraceae</taxon>
        <taxon>Ruegeria</taxon>
    </lineage>
</organism>
<dbReference type="SMART" id="SM00530">
    <property type="entry name" value="HTH_XRE"/>
    <property type="match status" value="1"/>
</dbReference>
<evidence type="ECO:0000313" key="2">
    <source>
        <dbReference type="EMBL" id="SDC88685.1"/>
    </source>
</evidence>
<accession>A0A1G6QAI5</accession>
<dbReference type="AlphaFoldDB" id="A0A1G6QAI5"/>
<keyword evidence="2" id="KW-0238">DNA-binding</keyword>